<keyword evidence="3" id="KW-1185">Reference proteome</keyword>
<evidence type="ECO:0000313" key="3">
    <source>
        <dbReference type="Proteomes" id="UP001380365"/>
    </source>
</evidence>
<dbReference type="RefSeq" id="WP_132883192.1">
    <property type="nucleotide sequence ID" value="NZ_JBBGZA010000001.1"/>
</dbReference>
<proteinExistence type="predicted"/>
<reference evidence="2 3" key="1">
    <citation type="submission" date="2023-12" db="EMBL/GenBank/DDBJ databases">
        <title>Gut-associated functions are favored during microbiome assembly across C. elegans life.</title>
        <authorList>
            <person name="Zimmermann J."/>
        </authorList>
    </citation>
    <scope>NUCLEOTIDE SEQUENCE [LARGE SCALE GENOMIC DNA]</scope>
    <source>
        <strain evidence="2 3">JUb134</strain>
    </source>
</reference>
<organism evidence="2 3">
    <name type="scientific">Sphingomonas molluscorum</name>
    <dbReference type="NCBI Taxonomy" id="418184"/>
    <lineage>
        <taxon>Bacteria</taxon>
        <taxon>Pseudomonadati</taxon>
        <taxon>Pseudomonadota</taxon>
        <taxon>Alphaproteobacteria</taxon>
        <taxon>Sphingomonadales</taxon>
        <taxon>Sphingomonadaceae</taxon>
        <taxon>Sphingomonas</taxon>
    </lineage>
</organism>
<gene>
    <name evidence="2" type="ORF">WH159_06875</name>
</gene>
<feature type="domain" description="Phytase-like" evidence="1">
    <location>
        <begin position="66"/>
        <end position="310"/>
    </location>
</feature>
<dbReference type="Proteomes" id="UP001380365">
    <property type="component" value="Unassembled WGS sequence"/>
</dbReference>
<dbReference type="SUPFAM" id="SSF50956">
    <property type="entry name" value="Thermostable phytase (3-phytase)"/>
    <property type="match status" value="1"/>
</dbReference>
<accession>A0ABU8Q3G2</accession>
<sequence>MRIASVVLLTLALVPSWTGTIPRQILGKHPTVTARQVPLRAGDPQDRRVGALTYLGGVQLTSRDRAFGGFSALRVEGDRFTLLSDFGSVVRFRMGADWQVTEPEFLSLPGGPGTGWEKRDRDSESLAVDPATGRLWVGFERANAIWRYSADFRAAERHVRPRAMAKWPNASGPEAMVRLRSGAFLVFSEGARNRKRREIGFDAIRFAGDPTVHPDRGFHFRYLPPKDYAPTDVVELADGRLLMLHRAASLRKGFTAILSVIEPEAIRPGAVVQGREIARLADDVIHDNYEALAVTHEKDATILWLASDDNQMWIEQSLLLKFRLDLPPAGGR</sequence>
<dbReference type="PIRSF" id="PIRSF031900">
    <property type="entry name" value="UCP031900"/>
    <property type="match status" value="1"/>
</dbReference>
<evidence type="ECO:0000313" key="2">
    <source>
        <dbReference type="EMBL" id="MEJ5094259.1"/>
    </source>
</evidence>
<evidence type="ECO:0000259" key="1">
    <source>
        <dbReference type="Pfam" id="PF13449"/>
    </source>
</evidence>
<name>A0ABU8Q3G2_9SPHN</name>
<dbReference type="InterPro" id="IPR014567">
    <property type="entry name" value="UCP031900"/>
</dbReference>
<dbReference type="InterPro" id="IPR027372">
    <property type="entry name" value="Phytase-like_dom"/>
</dbReference>
<dbReference type="Pfam" id="PF13449">
    <property type="entry name" value="Phytase-like"/>
    <property type="match status" value="1"/>
</dbReference>
<protein>
    <submittedName>
        <fullName evidence="2">Esterase-like activity of phytase family protein</fullName>
    </submittedName>
</protein>
<dbReference type="EMBL" id="JBBGZA010000001">
    <property type="protein sequence ID" value="MEJ5094259.1"/>
    <property type="molecule type" value="Genomic_DNA"/>
</dbReference>
<comment type="caution">
    <text evidence="2">The sequence shown here is derived from an EMBL/GenBank/DDBJ whole genome shotgun (WGS) entry which is preliminary data.</text>
</comment>